<gene>
    <name evidence="1" type="ORF">PR017_13795</name>
</gene>
<proteinExistence type="predicted"/>
<dbReference type="EMBL" id="CP117255">
    <property type="protein sequence ID" value="WFR94867.1"/>
    <property type="molecule type" value="Genomic_DNA"/>
</dbReference>
<evidence type="ECO:0000313" key="1">
    <source>
        <dbReference type="EMBL" id="WFR94867.1"/>
    </source>
</evidence>
<sequence length="135" mass="15451">MHYIRGLQAVAFFRDRLRIDGFVDRSAIIIGTLKVQIISQPSKCRSTETRDQIIHNDCSEHAAALQQDQPTVDNKCLLVMQFHQYGNDVCQVTWHGVPEIQQIFLRYAACVGGFNAQIAYEFRCFGSFCKFSCRV</sequence>
<evidence type="ECO:0000313" key="2">
    <source>
        <dbReference type="Proteomes" id="UP000249499"/>
    </source>
</evidence>
<accession>A0AAF1K353</accession>
<reference evidence="2" key="2">
    <citation type="journal article" date="2023" name="MicrobiologyOpen">
        <title>Genomics of the tumorigenes clade of the family Rhizobiaceae and description of Rhizobium rhododendri sp. nov.</title>
        <authorList>
            <person name="Kuzmanovic N."/>
            <person name="diCenzo G.C."/>
            <person name="Bunk B."/>
            <person name="Sproeer C."/>
            <person name="Fruehling A."/>
            <person name="Neumann-Schaal M."/>
            <person name="Overmann J."/>
            <person name="Smalla K."/>
        </authorList>
    </citation>
    <scope>NUCLEOTIDE SEQUENCE [LARGE SCALE GENOMIC DNA]</scope>
    <source>
        <strain evidence="2">1078</strain>
    </source>
</reference>
<reference evidence="1 2" key="1">
    <citation type="journal article" date="2018" name="Sci. Rep.">
        <title>Rhizobium tumorigenes sp. nov., a novel plant tumorigenic bacterium isolated from cane gall tumors on thornless blackberry.</title>
        <authorList>
            <person name="Kuzmanovi N."/>
            <person name="Smalla K."/>
            <person name="Gronow S."/>
            <person name="PuBawska J."/>
        </authorList>
    </citation>
    <scope>NUCLEOTIDE SEQUENCE [LARGE SCALE GENOMIC DNA]</scope>
    <source>
        <strain evidence="1 2">1078</strain>
    </source>
</reference>
<name>A0AAF1K353_9HYPH</name>
<dbReference type="RefSeq" id="WP_111219944.1">
    <property type="nucleotide sequence ID" value="NZ_CP117255.1"/>
</dbReference>
<keyword evidence="2" id="KW-1185">Reference proteome</keyword>
<protein>
    <submittedName>
        <fullName evidence="1">Uncharacterized protein</fullName>
    </submittedName>
</protein>
<dbReference type="Proteomes" id="UP000249499">
    <property type="component" value="Chromosome"/>
</dbReference>
<dbReference type="KEGG" id="rtu:PR017_13795"/>
<dbReference type="AlphaFoldDB" id="A0AAF1K353"/>
<organism evidence="1 2">
    <name type="scientific">Rhizobium tumorigenes</name>
    <dbReference type="NCBI Taxonomy" id="2041385"/>
    <lineage>
        <taxon>Bacteria</taxon>
        <taxon>Pseudomonadati</taxon>
        <taxon>Pseudomonadota</taxon>
        <taxon>Alphaproteobacteria</taxon>
        <taxon>Hyphomicrobiales</taxon>
        <taxon>Rhizobiaceae</taxon>
        <taxon>Rhizobium/Agrobacterium group</taxon>
        <taxon>Rhizobium</taxon>
    </lineage>
</organism>